<accession>A0AAW1XAP2</accession>
<organism evidence="2 3">
    <name type="scientific">Rubus argutus</name>
    <name type="common">Southern blackberry</name>
    <dbReference type="NCBI Taxonomy" id="59490"/>
    <lineage>
        <taxon>Eukaryota</taxon>
        <taxon>Viridiplantae</taxon>
        <taxon>Streptophyta</taxon>
        <taxon>Embryophyta</taxon>
        <taxon>Tracheophyta</taxon>
        <taxon>Spermatophyta</taxon>
        <taxon>Magnoliopsida</taxon>
        <taxon>eudicotyledons</taxon>
        <taxon>Gunneridae</taxon>
        <taxon>Pentapetalae</taxon>
        <taxon>rosids</taxon>
        <taxon>fabids</taxon>
        <taxon>Rosales</taxon>
        <taxon>Rosaceae</taxon>
        <taxon>Rosoideae</taxon>
        <taxon>Rosoideae incertae sedis</taxon>
        <taxon>Rubus</taxon>
    </lineage>
</organism>
<evidence type="ECO:0000259" key="1">
    <source>
        <dbReference type="Pfam" id="PF13963"/>
    </source>
</evidence>
<proteinExistence type="predicted"/>
<dbReference type="AlphaFoldDB" id="A0AAW1XAP2"/>
<feature type="domain" description="Transposase-associated" evidence="1">
    <location>
        <begin position="3"/>
        <end position="76"/>
    </location>
</feature>
<keyword evidence="3" id="KW-1185">Reference proteome</keyword>
<evidence type="ECO:0000313" key="2">
    <source>
        <dbReference type="EMBL" id="KAK9933453.1"/>
    </source>
</evidence>
<dbReference type="Proteomes" id="UP001457282">
    <property type="component" value="Unassembled WGS sequence"/>
</dbReference>
<dbReference type="PANTHER" id="PTHR10775">
    <property type="entry name" value="OS08G0208400 PROTEIN"/>
    <property type="match status" value="1"/>
</dbReference>
<gene>
    <name evidence="2" type="ORF">M0R45_020651</name>
</gene>
<dbReference type="InterPro" id="IPR029480">
    <property type="entry name" value="Transpos_assoc"/>
</dbReference>
<dbReference type="EMBL" id="JBEDUW010000004">
    <property type="protein sequence ID" value="KAK9933453.1"/>
    <property type="molecule type" value="Genomic_DNA"/>
</dbReference>
<evidence type="ECO:0000313" key="3">
    <source>
        <dbReference type="Proteomes" id="UP001457282"/>
    </source>
</evidence>
<dbReference type="PANTHER" id="PTHR10775:SF188">
    <property type="entry name" value="TRANSPOSASE-ASSOCIATED DOMAIN-CONTAINING PROTEIN"/>
    <property type="match status" value="1"/>
</dbReference>
<name>A0AAW1XAP2_RUBAR</name>
<reference evidence="2 3" key="1">
    <citation type="journal article" date="2023" name="G3 (Bethesda)">
        <title>A chromosome-length genome assembly and annotation of blackberry (Rubus argutus, cv. 'Hillquist').</title>
        <authorList>
            <person name="Bruna T."/>
            <person name="Aryal R."/>
            <person name="Dudchenko O."/>
            <person name="Sargent D.J."/>
            <person name="Mead D."/>
            <person name="Buti M."/>
            <person name="Cavallini A."/>
            <person name="Hytonen T."/>
            <person name="Andres J."/>
            <person name="Pham M."/>
            <person name="Weisz D."/>
            <person name="Mascagni F."/>
            <person name="Usai G."/>
            <person name="Natali L."/>
            <person name="Bassil N."/>
            <person name="Fernandez G.E."/>
            <person name="Lomsadze A."/>
            <person name="Armour M."/>
            <person name="Olukolu B."/>
            <person name="Poorten T."/>
            <person name="Britton C."/>
            <person name="Davik J."/>
            <person name="Ashrafi H."/>
            <person name="Aiden E.L."/>
            <person name="Borodovsky M."/>
            <person name="Worthington M."/>
        </authorList>
    </citation>
    <scope>NUCLEOTIDE SEQUENCE [LARGE SCALE GENOMIC DNA]</scope>
    <source>
        <strain evidence="2">PI 553951</strain>
    </source>
</reference>
<dbReference type="Pfam" id="PF13963">
    <property type="entry name" value="Transpos_assoc"/>
    <property type="match status" value="1"/>
</dbReference>
<protein>
    <recommendedName>
        <fullName evidence="1">Transposase-associated domain-containing protein</fullName>
    </recommendedName>
</protein>
<comment type="caution">
    <text evidence="2">The sequence shown here is derived from an EMBL/GenBank/DDBJ whole genome shotgun (WGS) entry which is preliminary data.</text>
</comment>
<sequence>MDKSWIDLANRWSRPYLDGIDNFLTFAYINKDPESRIYCPCRKCANREMWVKTIVRKHIRDNGFLKKYKIWDKHGESINGADYISSQNGIEFDSFMKDDMFGLVQEAIGVPNVRPHDENDVDSLNAPWIGPNEPIKKFLKLMENANLPLYPGSKKGSALSFIVRWLQAKVLHGWPDNSFQAILDILQEFMPEGVNLPGSYYEAQKLTEDLGFTYNTVDACPNSCMLFRNEDINLDACLFCKESRWKDNGSNLNDDLGPRKTKKLQNNEHLATIRRQFPNADENFVQRVHFAEFATWFKEYVPTSGHEIRMESVGEEVTPASASDQEMGNNAPETSNALNPRRSMVYIF</sequence>